<dbReference type="Proteomes" id="UP001497457">
    <property type="component" value="Chromosome 3rd"/>
</dbReference>
<feature type="transmembrane region" description="Helical" evidence="1">
    <location>
        <begin position="99"/>
        <end position="120"/>
    </location>
</feature>
<dbReference type="AlphaFoldDB" id="A0ABC9CNB5"/>
<keyword evidence="1" id="KW-0472">Membrane</keyword>
<keyword evidence="1" id="KW-0812">Transmembrane</keyword>
<evidence type="ECO:0000256" key="1">
    <source>
        <dbReference type="SAM" id="Phobius"/>
    </source>
</evidence>
<accession>A0ABC9CNB5</accession>
<keyword evidence="3" id="KW-1185">Reference proteome</keyword>
<evidence type="ECO:0000313" key="3">
    <source>
        <dbReference type="Proteomes" id="UP001497457"/>
    </source>
</evidence>
<proteinExistence type="predicted"/>
<feature type="transmembrane region" description="Helical" evidence="1">
    <location>
        <begin position="38"/>
        <end position="58"/>
    </location>
</feature>
<dbReference type="Pfam" id="PF20100">
    <property type="entry name" value="DUF6490"/>
    <property type="match status" value="1"/>
</dbReference>
<reference evidence="3" key="1">
    <citation type="submission" date="2024-06" db="EMBL/GenBank/DDBJ databases">
        <authorList>
            <person name="Ryan C."/>
        </authorList>
    </citation>
    <scope>NUCLEOTIDE SEQUENCE [LARGE SCALE GENOMIC DNA]</scope>
</reference>
<dbReference type="InterPro" id="IPR045501">
    <property type="entry name" value="DUF6490"/>
</dbReference>
<sequence length="152" mass="17063">MAALQADIARPLTDRAHMHRDQEANVPNNGREADNGSFSWPIFVCFLFLTFNSVMAIIRAQGEMMAVAFVSFSYVDLVVLFVFLRMYERAPAGSGKRGWLKIGIWTLTTLLTFAFSYKVAAVMPPLVAVFVWIMAFTTVAGGFLAFFIYKEK</sequence>
<organism evidence="2 3">
    <name type="scientific">Urochloa decumbens</name>
    <dbReference type="NCBI Taxonomy" id="240449"/>
    <lineage>
        <taxon>Eukaryota</taxon>
        <taxon>Viridiplantae</taxon>
        <taxon>Streptophyta</taxon>
        <taxon>Embryophyta</taxon>
        <taxon>Tracheophyta</taxon>
        <taxon>Spermatophyta</taxon>
        <taxon>Magnoliopsida</taxon>
        <taxon>Liliopsida</taxon>
        <taxon>Poales</taxon>
        <taxon>Poaceae</taxon>
        <taxon>PACMAD clade</taxon>
        <taxon>Panicoideae</taxon>
        <taxon>Panicodae</taxon>
        <taxon>Paniceae</taxon>
        <taxon>Melinidinae</taxon>
        <taxon>Urochloa</taxon>
    </lineage>
</organism>
<evidence type="ECO:0000313" key="2">
    <source>
        <dbReference type="EMBL" id="CAL5023144.1"/>
    </source>
</evidence>
<reference evidence="2 3" key="2">
    <citation type="submission" date="2024-10" db="EMBL/GenBank/DDBJ databases">
        <authorList>
            <person name="Ryan C."/>
        </authorList>
    </citation>
    <scope>NUCLEOTIDE SEQUENCE [LARGE SCALE GENOMIC DNA]</scope>
</reference>
<feature type="transmembrane region" description="Helical" evidence="1">
    <location>
        <begin position="64"/>
        <end position="87"/>
    </location>
</feature>
<gene>
    <name evidence="2" type="ORF">URODEC1_LOCUS76820</name>
</gene>
<name>A0ABC9CNB5_9POAL</name>
<dbReference type="PANTHER" id="PTHR46610">
    <property type="entry name" value="OS05G0181300 PROTEIN"/>
    <property type="match status" value="1"/>
</dbReference>
<dbReference type="PANTHER" id="PTHR46610:SF27">
    <property type="entry name" value="PGG DOMAIN-CONTAINING PROTEIN"/>
    <property type="match status" value="1"/>
</dbReference>
<protein>
    <submittedName>
        <fullName evidence="2">Uncharacterized protein</fullName>
    </submittedName>
</protein>
<dbReference type="EMBL" id="OZ075113">
    <property type="protein sequence ID" value="CAL5023144.1"/>
    <property type="molecule type" value="Genomic_DNA"/>
</dbReference>
<keyword evidence="1" id="KW-1133">Transmembrane helix</keyword>
<feature type="transmembrane region" description="Helical" evidence="1">
    <location>
        <begin position="126"/>
        <end position="149"/>
    </location>
</feature>